<dbReference type="EMBL" id="PP542043">
    <property type="protein sequence ID" value="XDO02012.1"/>
    <property type="molecule type" value="Genomic_DNA"/>
</dbReference>
<protein>
    <submittedName>
        <fullName evidence="1">Uncharacterized protein</fullName>
    </submittedName>
</protein>
<evidence type="ECO:0000313" key="1">
    <source>
        <dbReference type="EMBL" id="XDO02012.1"/>
    </source>
</evidence>
<organism evidence="1">
    <name type="scientific">Florenciella sp. virus SA2</name>
    <dbReference type="NCBI Taxonomy" id="3240092"/>
    <lineage>
        <taxon>Viruses</taxon>
    </lineage>
</organism>
<reference evidence="1" key="1">
    <citation type="submission" date="2024-03" db="EMBL/GenBank/DDBJ databases">
        <title>Eukaryotic viruses encode the ribosomal protein eL40.</title>
        <authorList>
            <person name="Thomy J."/>
            <person name="Schvarcz C.R."/>
            <person name="McBeain K.A."/>
            <person name="Edwards K.F."/>
            <person name="Steward G.F."/>
        </authorList>
    </citation>
    <scope>NUCLEOTIDE SEQUENCE</scope>
    <source>
        <strain evidence="1">FloV-SA2</strain>
    </source>
</reference>
<sequence>MHKNTGFLCNYNYDNELNKRLNTRYFPSQEIQPNFDPRPLSTKYSLLLTPPNNEHVQSDTHHLRDYKYFDPHKTFYTGNRAPPGSYFFDNIHTETILRNQDKMLTKYNDNSYIPSKNSELYTNNVGFVDNDAMTHSVIKGNYRGTDNKKCNLAPNTFFNTTRMNVKKL</sequence>
<gene>
    <name evidence="1" type="ORF">FloV-SA2_00193</name>
</gene>
<accession>A0AB39J8Z8</accession>
<proteinExistence type="predicted"/>
<name>A0AB39J8Z8_9VIRU</name>